<feature type="domain" description="Potassium channel" evidence="11">
    <location>
        <begin position="153"/>
        <end position="227"/>
    </location>
</feature>
<dbReference type="PRINTS" id="PR01333">
    <property type="entry name" value="2POREKCHANEL"/>
</dbReference>
<dbReference type="PANTHER" id="PTHR11003:SF334">
    <property type="entry name" value="FI03418P"/>
    <property type="match status" value="1"/>
</dbReference>
<evidence type="ECO:0000256" key="4">
    <source>
        <dbReference type="ARBA" id="ARBA00022989"/>
    </source>
</evidence>
<feature type="transmembrane region" description="Helical" evidence="10">
    <location>
        <begin position="62"/>
        <end position="80"/>
    </location>
</feature>
<sequence>MILESAQSEADKERERDTLLQIKDILIDMNLTNEDNEDRRLKMLNIIGQRESVLDPEYAMRWGFFNSFFFAITVVTTVGYGHLSPSTPAGRIFCIIYALFGIPMTGILLGAIGDRFSRCFLNKMSQIRKEPLQHLSQKLLVLRHAMLFFLPWFIVFLIIPAFLFQIIENWTFLESFYYCFVTLSTIGFGDLVPGQFYQKWVWIYKIAAVCWIIFGLAYLSMILNFISKGFRSQHLSNVVHSIRRISVPPRRINFAGSPNKPRFGNGSTPTSPSSPDFRSTTPQFLVSCDKPPALMVIIMCLEARWIPKSMFDVSFAKVPY</sequence>
<dbReference type="Pfam" id="PF07885">
    <property type="entry name" value="Ion_trans_2"/>
    <property type="match status" value="2"/>
</dbReference>
<feature type="region of interest" description="Disordered" evidence="9">
    <location>
        <begin position="256"/>
        <end position="278"/>
    </location>
</feature>
<feature type="compositionally biased region" description="Low complexity" evidence="9">
    <location>
        <begin position="267"/>
        <end position="278"/>
    </location>
</feature>
<evidence type="ECO:0000256" key="10">
    <source>
        <dbReference type="SAM" id="Phobius"/>
    </source>
</evidence>
<dbReference type="GO" id="GO:0015271">
    <property type="term" value="F:outward rectifier potassium channel activity"/>
    <property type="evidence" value="ECO:0007669"/>
    <property type="project" value="TreeGrafter"/>
</dbReference>
<dbReference type="PANTHER" id="PTHR11003">
    <property type="entry name" value="POTASSIUM CHANNEL, SUBFAMILY K"/>
    <property type="match status" value="1"/>
</dbReference>
<feature type="domain" description="Potassium channel" evidence="11">
    <location>
        <begin position="60"/>
        <end position="117"/>
    </location>
</feature>
<dbReference type="Proteomes" id="UP000015104">
    <property type="component" value="Unassembled WGS sequence"/>
</dbReference>
<feature type="transmembrane region" description="Helical" evidence="10">
    <location>
        <begin position="176"/>
        <end position="196"/>
    </location>
</feature>
<dbReference type="AlphaFoldDB" id="T1KTQ3"/>
<reference evidence="12" key="2">
    <citation type="submission" date="2015-06" db="UniProtKB">
        <authorList>
            <consortium name="EnsemblMetazoa"/>
        </authorList>
    </citation>
    <scope>IDENTIFICATION</scope>
</reference>
<feature type="transmembrane region" description="Helical" evidence="10">
    <location>
        <begin position="145"/>
        <end position="164"/>
    </location>
</feature>
<dbReference type="InterPro" id="IPR003280">
    <property type="entry name" value="2pore_dom_K_chnl"/>
</dbReference>
<dbReference type="EnsemblMetazoa" id="tetur21g00580.1">
    <property type="protein sequence ID" value="tetur21g00580.1"/>
    <property type="gene ID" value="tetur21g00580"/>
</dbReference>
<comment type="subcellular location">
    <subcellularLocation>
        <location evidence="1">Membrane</location>
        <topology evidence="1">Multi-pass membrane protein</topology>
    </subcellularLocation>
</comment>
<dbReference type="Gene3D" id="1.10.287.70">
    <property type="match status" value="1"/>
</dbReference>
<comment type="similarity">
    <text evidence="8">Belongs to the two pore domain potassium channel (TC 1.A.1.8) family.</text>
</comment>
<evidence type="ECO:0000256" key="8">
    <source>
        <dbReference type="RuleBase" id="RU003857"/>
    </source>
</evidence>
<evidence type="ECO:0000256" key="3">
    <source>
        <dbReference type="ARBA" id="ARBA00022692"/>
    </source>
</evidence>
<dbReference type="EMBL" id="CAEY01000545">
    <property type="status" value="NOT_ANNOTATED_CDS"/>
    <property type="molecule type" value="Genomic_DNA"/>
</dbReference>
<keyword evidence="13" id="KW-1185">Reference proteome</keyword>
<evidence type="ECO:0000256" key="2">
    <source>
        <dbReference type="ARBA" id="ARBA00022448"/>
    </source>
</evidence>
<keyword evidence="7 8" id="KW-0407">Ion channel</keyword>
<evidence type="ECO:0000256" key="1">
    <source>
        <dbReference type="ARBA" id="ARBA00004141"/>
    </source>
</evidence>
<name>T1KTQ3_TETUR</name>
<dbReference type="GO" id="GO:0005886">
    <property type="term" value="C:plasma membrane"/>
    <property type="evidence" value="ECO:0007669"/>
    <property type="project" value="TreeGrafter"/>
</dbReference>
<feature type="transmembrane region" description="Helical" evidence="10">
    <location>
        <begin position="92"/>
        <end position="112"/>
    </location>
</feature>
<proteinExistence type="inferred from homology"/>
<dbReference type="STRING" id="32264.T1KTQ3"/>
<dbReference type="GO" id="GO:0022841">
    <property type="term" value="F:potassium ion leak channel activity"/>
    <property type="evidence" value="ECO:0007669"/>
    <property type="project" value="TreeGrafter"/>
</dbReference>
<dbReference type="eggNOG" id="KOG1418">
    <property type="taxonomic scope" value="Eukaryota"/>
</dbReference>
<keyword evidence="2 8" id="KW-0813">Transport</keyword>
<keyword evidence="5 8" id="KW-0406">Ion transport</keyword>
<dbReference type="GO" id="GO:0030322">
    <property type="term" value="P:stabilization of membrane potential"/>
    <property type="evidence" value="ECO:0007669"/>
    <property type="project" value="TreeGrafter"/>
</dbReference>
<dbReference type="HOGENOM" id="CLU_869676_0_0_1"/>
<evidence type="ECO:0000313" key="12">
    <source>
        <dbReference type="EnsemblMetazoa" id="tetur21g00580.1"/>
    </source>
</evidence>
<evidence type="ECO:0000256" key="9">
    <source>
        <dbReference type="SAM" id="MobiDB-lite"/>
    </source>
</evidence>
<protein>
    <recommendedName>
        <fullName evidence="11">Potassium channel domain-containing protein</fullName>
    </recommendedName>
</protein>
<feature type="transmembrane region" description="Helical" evidence="10">
    <location>
        <begin position="202"/>
        <end position="226"/>
    </location>
</feature>
<evidence type="ECO:0000256" key="7">
    <source>
        <dbReference type="ARBA" id="ARBA00023303"/>
    </source>
</evidence>
<accession>T1KTQ3</accession>
<keyword evidence="4 10" id="KW-1133">Transmembrane helix</keyword>
<organism evidence="12 13">
    <name type="scientific">Tetranychus urticae</name>
    <name type="common">Two-spotted spider mite</name>
    <dbReference type="NCBI Taxonomy" id="32264"/>
    <lineage>
        <taxon>Eukaryota</taxon>
        <taxon>Metazoa</taxon>
        <taxon>Ecdysozoa</taxon>
        <taxon>Arthropoda</taxon>
        <taxon>Chelicerata</taxon>
        <taxon>Arachnida</taxon>
        <taxon>Acari</taxon>
        <taxon>Acariformes</taxon>
        <taxon>Trombidiformes</taxon>
        <taxon>Prostigmata</taxon>
        <taxon>Eleutherengona</taxon>
        <taxon>Raphignathae</taxon>
        <taxon>Tetranychoidea</taxon>
        <taxon>Tetranychidae</taxon>
        <taxon>Tetranychus</taxon>
    </lineage>
</organism>
<evidence type="ECO:0000313" key="13">
    <source>
        <dbReference type="Proteomes" id="UP000015104"/>
    </source>
</evidence>
<keyword evidence="3 8" id="KW-0812">Transmembrane</keyword>
<evidence type="ECO:0000256" key="6">
    <source>
        <dbReference type="ARBA" id="ARBA00023136"/>
    </source>
</evidence>
<reference evidence="13" key="1">
    <citation type="submission" date="2011-08" db="EMBL/GenBank/DDBJ databases">
        <authorList>
            <person name="Rombauts S."/>
        </authorList>
    </citation>
    <scope>NUCLEOTIDE SEQUENCE</scope>
    <source>
        <strain evidence="13">London</strain>
    </source>
</reference>
<keyword evidence="6 10" id="KW-0472">Membrane</keyword>
<dbReference type="InterPro" id="IPR013099">
    <property type="entry name" value="K_chnl_dom"/>
</dbReference>
<dbReference type="SUPFAM" id="SSF81324">
    <property type="entry name" value="Voltage-gated potassium channels"/>
    <property type="match status" value="2"/>
</dbReference>
<evidence type="ECO:0000259" key="11">
    <source>
        <dbReference type="Pfam" id="PF07885"/>
    </source>
</evidence>
<evidence type="ECO:0000256" key="5">
    <source>
        <dbReference type="ARBA" id="ARBA00023065"/>
    </source>
</evidence>